<dbReference type="OMA" id="GWINCEG"/>
<keyword evidence="1" id="KW-0472">Membrane</keyword>
<dbReference type="STRING" id="7719.ENSCINP00000023199"/>
<dbReference type="OrthoDB" id="10063099at2759"/>
<dbReference type="Ensembl" id="ENSCINT00000023445.1">
    <property type="protein sequence ID" value="ENSCINP00000023199.1"/>
    <property type="gene ID" value="ENSCING00000012427.1"/>
</dbReference>
<dbReference type="InParanoid" id="F6Y549"/>
<organism evidence="2 3">
    <name type="scientific">Ciona intestinalis</name>
    <name type="common">Transparent sea squirt</name>
    <name type="synonym">Ascidia intestinalis</name>
    <dbReference type="NCBI Taxonomy" id="7719"/>
    <lineage>
        <taxon>Eukaryota</taxon>
        <taxon>Metazoa</taxon>
        <taxon>Chordata</taxon>
        <taxon>Tunicata</taxon>
        <taxon>Ascidiacea</taxon>
        <taxon>Phlebobranchia</taxon>
        <taxon>Cionidae</taxon>
        <taxon>Ciona</taxon>
    </lineage>
</organism>
<dbReference type="HOGENOM" id="CLU_068137_0_0_1"/>
<name>F6Y549_CIOIN</name>
<sequence length="334" mass="38347">MANQEQFRAILKQSERMGISCEQLSSLKSVRKIINDGKNWQQRNFQNILLGIWLVLTIIPPSVIVYNIKHETTFGNSILKTFVVLLDESQILTELPCILRSQPLAPYARIPTNCSRCADVTEVMQLRNVSQNDFLTKYAFTMQPIVVKDAQSNWTAGESFSYEYFQSIYSPGSQILEEVARRCLFFPYETGLANLAEFFNMSKNQVEGKEGRWYVGWINCEGKSANQLRKHYQRPYFLSPELDHSKLDWVFMGMPGRGASLHVDFVQSSIWQAQLRGHKKWTLESPPECFGTCVRRLEVTVDPGDIIVLDGNSWFHQTEIVGEDNSIVIGSEYY</sequence>
<dbReference type="GO" id="GO:0016706">
    <property type="term" value="F:2-oxoglutarate-dependent dioxygenase activity"/>
    <property type="evidence" value="ECO:0000318"/>
    <property type="project" value="GO_Central"/>
</dbReference>
<protein>
    <submittedName>
        <fullName evidence="2">Uncharacterized LOC100186342</fullName>
    </submittedName>
</protein>
<reference evidence="2" key="4">
    <citation type="submission" date="2025-09" db="UniProtKB">
        <authorList>
            <consortium name="Ensembl"/>
        </authorList>
    </citation>
    <scope>IDENTIFICATION</scope>
</reference>
<accession>F6Y549</accession>
<keyword evidence="1" id="KW-1133">Transmembrane helix</keyword>
<dbReference type="PANTHER" id="PTHR12480">
    <property type="entry name" value="ARGININE DEMETHYLASE AND LYSYL-HYDROXYLASE JMJD"/>
    <property type="match status" value="1"/>
</dbReference>
<dbReference type="GeneID" id="100186342"/>
<reference evidence="3" key="1">
    <citation type="journal article" date="2002" name="Science">
        <title>The draft genome of Ciona intestinalis: insights into chordate and vertebrate origins.</title>
        <authorList>
            <person name="Dehal P."/>
            <person name="Satou Y."/>
            <person name="Campbell R.K."/>
            <person name="Chapman J."/>
            <person name="Degnan B."/>
            <person name="De Tomaso A."/>
            <person name="Davidson B."/>
            <person name="Di Gregorio A."/>
            <person name="Gelpke M."/>
            <person name="Goodstein D.M."/>
            <person name="Harafuji N."/>
            <person name="Hastings K.E."/>
            <person name="Ho I."/>
            <person name="Hotta K."/>
            <person name="Huang W."/>
            <person name="Kawashima T."/>
            <person name="Lemaire P."/>
            <person name="Martinez D."/>
            <person name="Meinertzhagen I.A."/>
            <person name="Necula S."/>
            <person name="Nonaka M."/>
            <person name="Putnam N."/>
            <person name="Rash S."/>
            <person name="Saiga H."/>
            <person name="Satake M."/>
            <person name="Terry A."/>
            <person name="Yamada L."/>
            <person name="Wang H.G."/>
            <person name="Awazu S."/>
            <person name="Azumi K."/>
            <person name="Boore J."/>
            <person name="Branno M."/>
            <person name="Chin-Bow S."/>
            <person name="DeSantis R."/>
            <person name="Doyle S."/>
            <person name="Francino P."/>
            <person name="Keys D.N."/>
            <person name="Haga S."/>
            <person name="Hayashi H."/>
            <person name="Hino K."/>
            <person name="Imai K.S."/>
            <person name="Inaba K."/>
            <person name="Kano S."/>
            <person name="Kobayashi K."/>
            <person name="Kobayashi M."/>
            <person name="Lee B.I."/>
            <person name="Makabe K.W."/>
            <person name="Manohar C."/>
            <person name="Matassi G."/>
            <person name="Medina M."/>
            <person name="Mochizuki Y."/>
            <person name="Mount S."/>
            <person name="Morishita T."/>
            <person name="Miura S."/>
            <person name="Nakayama A."/>
            <person name="Nishizaka S."/>
            <person name="Nomoto H."/>
            <person name="Ohta F."/>
            <person name="Oishi K."/>
            <person name="Rigoutsos I."/>
            <person name="Sano M."/>
            <person name="Sasaki A."/>
            <person name="Sasakura Y."/>
            <person name="Shoguchi E."/>
            <person name="Shin-i T."/>
            <person name="Spagnuolo A."/>
            <person name="Stainier D."/>
            <person name="Suzuki M.M."/>
            <person name="Tassy O."/>
            <person name="Takatori N."/>
            <person name="Tokuoka M."/>
            <person name="Yagi K."/>
            <person name="Yoshizaki F."/>
            <person name="Wada S."/>
            <person name="Zhang C."/>
            <person name="Hyatt P.D."/>
            <person name="Larimer F."/>
            <person name="Detter C."/>
            <person name="Doggett N."/>
            <person name="Glavina T."/>
            <person name="Hawkins T."/>
            <person name="Richardson P."/>
            <person name="Lucas S."/>
            <person name="Kohara Y."/>
            <person name="Levine M."/>
            <person name="Satoh N."/>
            <person name="Rokhsar D.S."/>
        </authorList>
    </citation>
    <scope>NUCLEOTIDE SEQUENCE [LARGE SCALE GENOMIC DNA]</scope>
</reference>
<dbReference type="InterPro" id="IPR050910">
    <property type="entry name" value="JMJD6_ArgDemeth/LysHydrox"/>
</dbReference>
<dbReference type="Proteomes" id="UP000008144">
    <property type="component" value="Chromosome 3"/>
</dbReference>
<proteinExistence type="predicted"/>
<reference evidence="2" key="2">
    <citation type="journal article" date="2008" name="Genome Biol.">
        <title>Improved genome assembly and evidence-based global gene model set for the chordate Ciona intestinalis: new insight into intron and operon populations.</title>
        <authorList>
            <person name="Satou Y."/>
            <person name="Mineta K."/>
            <person name="Ogasawara M."/>
            <person name="Sasakura Y."/>
            <person name="Shoguchi E."/>
            <person name="Ueno K."/>
            <person name="Yamada L."/>
            <person name="Matsumoto J."/>
            <person name="Wasserscheid J."/>
            <person name="Dewar K."/>
            <person name="Wiley G.B."/>
            <person name="Macmil S.L."/>
            <person name="Roe B.A."/>
            <person name="Zeller R.W."/>
            <person name="Hastings K.E."/>
            <person name="Lemaire P."/>
            <person name="Lindquist E."/>
            <person name="Endo T."/>
            <person name="Hotta K."/>
            <person name="Inaba K."/>
        </authorList>
    </citation>
    <scope>NUCLEOTIDE SEQUENCE [LARGE SCALE GENOMIC DNA]</scope>
    <source>
        <strain evidence="2">wild type</strain>
    </source>
</reference>
<reference evidence="2" key="3">
    <citation type="submission" date="2025-08" db="UniProtKB">
        <authorList>
            <consortium name="Ensembl"/>
        </authorList>
    </citation>
    <scope>IDENTIFICATION</scope>
</reference>
<feature type="transmembrane region" description="Helical" evidence="1">
    <location>
        <begin position="48"/>
        <end position="68"/>
    </location>
</feature>
<evidence type="ECO:0000313" key="2">
    <source>
        <dbReference type="Ensembl" id="ENSCINP00000023199.1"/>
    </source>
</evidence>
<keyword evidence="1" id="KW-0812">Transmembrane</keyword>
<gene>
    <name evidence="2" type="primary">LOC100186342</name>
</gene>
<dbReference type="AlphaFoldDB" id="F6Y549"/>
<dbReference type="SUPFAM" id="SSF51197">
    <property type="entry name" value="Clavaminate synthase-like"/>
    <property type="match status" value="1"/>
</dbReference>
<dbReference type="RefSeq" id="XP_002120936.1">
    <property type="nucleotide sequence ID" value="XM_002120900.3"/>
</dbReference>
<dbReference type="KEGG" id="cin:100186342"/>
<evidence type="ECO:0000313" key="3">
    <source>
        <dbReference type="Proteomes" id="UP000008144"/>
    </source>
</evidence>
<keyword evidence="3" id="KW-1185">Reference proteome</keyword>
<evidence type="ECO:0000256" key="1">
    <source>
        <dbReference type="SAM" id="Phobius"/>
    </source>
</evidence>
<dbReference type="EMBL" id="EAAA01001772">
    <property type="status" value="NOT_ANNOTATED_CDS"/>
    <property type="molecule type" value="Genomic_DNA"/>
</dbReference>
<dbReference type="PANTHER" id="PTHR12480:SF41">
    <property type="entry name" value="JMJC DOMAIN-CONTAINING PROTEIN"/>
    <property type="match status" value="1"/>
</dbReference>
<dbReference type="GeneTree" id="ENSGT00390000006150"/>
<accession>A0A1W2W1F2</accession>
<dbReference type="Gene3D" id="2.60.120.650">
    <property type="entry name" value="Cupin"/>
    <property type="match status" value="1"/>
</dbReference>